<evidence type="ECO:0000313" key="2">
    <source>
        <dbReference type="Proteomes" id="UP000251647"/>
    </source>
</evidence>
<dbReference type="AlphaFoldDB" id="A0A2T3Q9P1"/>
<dbReference type="Proteomes" id="UP000251647">
    <property type="component" value="Unassembled WGS sequence"/>
</dbReference>
<dbReference type="RefSeq" id="WP_036766293.1">
    <property type="nucleotide sequence ID" value="NZ_PYOG01000035.1"/>
</dbReference>
<reference evidence="1 2" key="1">
    <citation type="submission" date="2018-06" db="EMBL/GenBank/DDBJ databases">
        <authorList>
            <consortium name="Pathogen Informatics"/>
            <person name="Doyle S."/>
        </authorList>
    </citation>
    <scope>NUCLEOTIDE SEQUENCE [LARGE SCALE GENOMIC DNA]</scope>
    <source>
        <strain evidence="1 2">NCTC11647</strain>
    </source>
</reference>
<dbReference type="OrthoDB" id="8912437at2"/>
<name>A0A2T3Q9P1_PHODM</name>
<proteinExistence type="predicted"/>
<protein>
    <submittedName>
        <fullName evidence="1">Uncharacterized protein</fullName>
    </submittedName>
</protein>
<dbReference type="EMBL" id="UATL01000008">
    <property type="protein sequence ID" value="SPY46105.1"/>
    <property type="molecule type" value="Genomic_DNA"/>
</dbReference>
<accession>A0A2T3Q9P1</accession>
<organism evidence="1 2">
    <name type="scientific">Photobacterium damselae</name>
    <dbReference type="NCBI Taxonomy" id="38293"/>
    <lineage>
        <taxon>Bacteria</taxon>
        <taxon>Pseudomonadati</taxon>
        <taxon>Pseudomonadota</taxon>
        <taxon>Gammaproteobacteria</taxon>
        <taxon>Vibrionales</taxon>
        <taxon>Vibrionaceae</taxon>
        <taxon>Photobacterium</taxon>
    </lineage>
</organism>
<gene>
    <name evidence="1" type="ORF">NCTC11647_04452</name>
</gene>
<sequence length="109" mass="12105">MKKFILFTLSVMTQITFAGEQTGKIETFYARASDNLHLVSLVGSQPSNKPSCATNSYWLIKDEHSTTGKSQFSQILAAKMANKTVLINGLNTCSRWPDGEDINYIVILD</sequence>
<evidence type="ECO:0000313" key="1">
    <source>
        <dbReference type="EMBL" id="SPY46105.1"/>
    </source>
</evidence>